<dbReference type="AlphaFoldDB" id="A0A7K0DXS0"/>
<dbReference type="EMBL" id="WEGI01000014">
    <property type="protein sequence ID" value="MQY30515.1"/>
    <property type="molecule type" value="Genomic_DNA"/>
</dbReference>
<accession>A0A7K0DXS0</accession>
<keyword evidence="2" id="KW-1185">Reference proteome</keyword>
<protein>
    <submittedName>
        <fullName evidence="1">Uncharacterized protein</fullName>
    </submittedName>
</protein>
<gene>
    <name evidence="1" type="ORF">NRB56_61170</name>
</gene>
<name>A0A7K0DXS0_9NOCA</name>
<sequence length="59" mass="6263">MHSKASRGHGIDGPKSAPEQVAAAVVAALEHDEPEVLVDDMTRYVKSILLGPVEKLVLS</sequence>
<organism evidence="1 2">
    <name type="scientific">Nocardia aurantia</name>
    <dbReference type="NCBI Taxonomy" id="2585199"/>
    <lineage>
        <taxon>Bacteria</taxon>
        <taxon>Bacillati</taxon>
        <taxon>Actinomycetota</taxon>
        <taxon>Actinomycetes</taxon>
        <taxon>Mycobacteriales</taxon>
        <taxon>Nocardiaceae</taxon>
        <taxon>Nocardia</taxon>
    </lineage>
</organism>
<comment type="caution">
    <text evidence="1">The sequence shown here is derived from an EMBL/GenBank/DDBJ whole genome shotgun (WGS) entry which is preliminary data.</text>
</comment>
<dbReference type="Proteomes" id="UP000431401">
    <property type="component" value="Unassembled WGS sequence"/>
</dbReference>
<reference evidence="1 2" key="1">
    <citation type="submission" date="2019-10" db="EMBL/GenBank/DDBJ databases">
        <title>Nocardia macrotermitis sp. nov. and Nocardia aurantia sp. nov., isolated from the gut of fungus growing-termite Macrotermes natalensis.</title>
        <authorList>
            <person name="Benndorf R."/>
            <person name="Schwitalla J."/>
            <person name="Martin K."/>
            <person name="De Beer W."/>
            <person name="Kaster A.-K."/>
            <person name="Vollmers J."/>
            <person name="Poulsen M."/>
            <person name="Beemelmanns C."/>
        </authorList>
    </citation>
    <scope>NUCLEOTIDE SEQUENCE [LARGE SCALE GENOMIC DNA]</scope>
    <source>
        <strain evidence="1 2">RB56</strain>
    </source>
</reference>
<dbReference type="RefSeq" id="WP_153347781.1">
    <property type="nucleotide sequence ID" value="NZ_WEGI01000014.1"/>
</dbReference>
<evidence type="ECO:0000313" key="2">
    <source>
        <dbReference type="Proteomes" id="UP000431401"/>
    </source>
</evidence>
<proteinExistence type="predicted"/>
<evidence type="ECO:0000313" key="1">
    <source>
        <dbReference type="EMBL" id="MQY30515.1"/>
    </source>
</evidence>